<dbReference type="Pfam" id="PF00583">
    <property type="entry name" value="Acetyltransf_1"/>
    <property type="match status" value="1"/>
</dbReference>
<reference evidence="5 6" key="1">
    <citation type="journal article" date="2014" name="BMC Vet. Res.">
        <title>First report of Corynebacterium pseudotuberculosis from caseous lymphadenitis lesions in Black Alentejano pig (Sus scrofa domesticus).</title>
        <authorList>
            <person name="Oliveira M."/>
            <person name="Barroco C."/>
            <person name="Mottola C."/>
            <person name="Santos R."/>
            <person name="Lemsaddek A."/>
            <person name="Tavares L."/>
            <person name="Semedo-Lemsaddek T."/>
        </authorList>
    </citation>
    <scope>NUCLEOTIDE SEQUENCE [LARGE SCALE GENOMIC DNA]</scope>
    <source>
        <strain evidence="5 6">PO100/5</strain>
    </source>
</reference>
<dbReference type="AlphaFoldDB" id="A0A7Y4P863"/>
<reference evidence="5 6" key="2">
    <citation type="journal article" date="2020" name="Antonie Van Leeuwenhoek">
        <title>Phylogenomic characterisation of a novel corynebacterial species pathogenic to animals.</title>
        <authorList>
            <person name="Moller J."/>
            <person name="Musella L."/>
            <person name="Melnikov V."/>
            <person name="Geissdorfer W."/>
            <person name="Burkovski A."/>
            <person name="Sangal V."/>
        </authorList>
    </citation>
    <scope>NUCLEOTIDE SEQUENCE [LARGE SCALE GENOMIC DNA]</scope>
    <source>
        <strain evidence="5 6">PO100/5</strain>
    </source>
</reference>
<dbReference type="OrthoDB" id="529907at2"/>
<evidence type="ECO:0000256" key="3">
    <source>
        <dbReference type="ARBA" id="ARBA00022679"/>
    </source>
</evidence>
<keyword evidence="5" id="KW-0689">Ribosomal protein</keyword>
<name>A0A7Y4P863_9CORY</name>
<dbReference type="GO" id="GO:0005840">
    <property type="term" value="C:ribosome"/>
    <property type="evidence" value="ECO:0007669"/>
    <property type="project" value="UniProtKB-KW"/>
</dbReference>
<dbReference type="SUPFAM" id="SSF55729">
    <property type="entry name" value="Acyl-CoA N-acyltransferases (Nat)"/>
    <property type="match status" value="1"/>
</dbReference>
<dbReference type="InterPro" id="IPR006464">
    <property type="entry name" value="AcTrfase_RimI/Ard1"/>
</dbReference>
<keyword evidence="4 5" id="KW-0012">Acyltransferase</keyword>
<evidence type="ECO:0000256" key="1">
    <source>
        <dbReference type="ARBA" id="ARBA00005395"/>
    </source>
</evidence>
<evidence type="ECO:0000313" key="5">
    <source>
        <dbReference type="EMBL" id="ARU45569.1"/>
    </source>
</evidence>
<evidence type="ECO:0000256" key="2">
    <source>
        <dbReference type="ARBA" id="ARBA00022490"/>
    </source>
</evidence>
<gene>
    <name evidence="5" type="primary">rimI</name>
    <name evidence="5" type="ORF">CBE74_02565</name>
</gene>
<dbReference type="InterPro" id="IPR050680">
    <property type="entry name" value="YpeA/RimI_acetyltransf"/>
</dbReference>
<dbReference type="GO" id="GO:0008999">
    <property type="term" value="F:protein-N-terminal-alanine acetyltransferase activity"/>
    <property type="evidence" value="ECO:0007669"/>
    <property type="project" value="UniProtKB-EC"/>
</dbReference>
<dbReference type="CDD" id="cd04301">
    <property type="entry name" value="NAT_SF"/>
    <property type="match status" value="1"/>
</dbReference>
<accession>A0A7Y4P863</accession>
<dbReference type="KEGG" id="csil:CBE74_02565"/>
<evidence type="ECO:0000313" key="6">
    <source>
        <dbReference type="Proteomes" id="UP000195652"/>
    </source>
</evidence>
<protein>
    <submittedName>
        <fullName evidence="5">Ribosomal protein S18-alanine N-acetyltransferase</fullName>
        <ecNumber evidence="5">2.3.1.266</ecNumber>
    </submittedName>
</protein>
<evidence type="ECO:0000256" key="4">
    <source>
        <dbReference type="ARBA" id="ARBA00023315"/>
    </source>
</evidence>
<dbReference type="GeneID" id="75007164"/>
<proteinExistence type="inferred from homology"/>
<dbReference type="PANTHER" id="PTHR43420">
    <property type="entry name" value="ACETYLTRANSFERASE"/>
    <property type="match status" value="1"/>
</dbReference>
<sequence length="163" mass="18278">MFLRELTAADAPRCAELETLLFAEENPWSVEDLCVAMNHPHTLYIAVVDSLDHGQILGYAGLAMLGPADDPEFEIHTIGVDPEFQRRGAARLMMDNMMFVADRAAGPVFLEVRTTNEPAIRLYESYGFERQGVRKNYYQPSGADAYVMVRMPSAVESNEESEK</sequence>
<dbReference type="InterPro" id="IPR016181">
    <property type="entry name" value="Acyl_CoA_acyltransferase"/>
</dbReference>
<dbReference type="Gene3D" id="3.40.630.30">
    <property type="match status" value="1"/>
</dbReference>
<dbReference type="RefSeq" id="WP_087453425.1">
    <property type="nucleotide sequence ID" value="NZ_CP021417.2"/>
</dbReference>
<keyword evidence="6" id="KW-1185">Reference proteome</keyword>
<dbReference type="InterPro" id="IPR000182">
    <property type="entry name" value="GNAT_dom"/>
</dbReference>
<organism evidence="5 6">
    <name type="scientific">Corynebacterium silvaticum</name>
    <dbReference type="NCBI Taxonomy" id="2320431"/>
    <lineage>
        <taxon>Bacteria</taxon>
        <taxon>Bacillati</taxon>
        <taxon>Actinomycetota</taxon>
        <taxon>Actinomycetes</taxon>
        <taxon>Mycobacteriales</taxon>
        <taxon>Corynebacteriaceae</taxon>
        <taxon>Corynebacterium</taxon>
    </lineage>
</organism>
<dbReference type="Proteomes" id="UP000195652">
    <property type="component" value="Chromosome"/>
</dbReference>
<reference evidence="5 6" key="4">
    <citation type="journal article" date="2020" name="PLoS ONE">
        <title>Taxonomic classification of strain PO100/5 shows a broader geographic distribution and genetic markers of the recently described Corynebacterium silvaticum.</title>
        <authorList>
            <person name="Viana M.V.C."/>
            <person name="Profeta R."/>
            <person name="da Silva A.L."/>
            <person name="Hurtado R."/>
            <person name="Cerqueira J.C."/>
            <person name="Ribeiro B.F.S."/>
            <person name="Almeida M.O."/>
            <person name="Morais-Rodrigues F."/>
            <person name="Soares S.C."/>
            <person name="Oliveira M."/>
            <person name="Tavares L."/>
            <person name="Figueiredo H."/>
            <person name="Wattam A.R."/>
            <person name="Barh D."/>
            <person name="Ghosh P."/>
            <person name="Silva A."/>
            <person name="Azevedo V."/>
        </authorList>
    </citation>
    <scope>NUCLEOTIDE SEQUENCE [LARGE SCALE GENOMIC DNA]</scope>
    <source>
        <strain evidence="5 6">PO100/5</strain>
    </source>
</reference>
<keyword evidence="5" id="KW-0687">Ribonucleoprotein</keyword>
<reference evidence="5 6" key="3">
    <citation type="journal article" date="2020" name="Int. J. Syst. Evol. Microbiol.">
        <title>Corynebacterium silvaticum sp. nov., a unique group of NTTB corynebacteria in wild boar and roe deer.</title>
        <authorList>
            <person name="Dangel A."/>
            <person name="Berger A."/>
            <person name="Rau J."/>
            <person name="Eisenberg T."/>
            <person name="Kampfer P."/>
            <person name="Margos G."/>
            <person name="Contzen M."/>
            <person name="Busse H.J."/>
            <person name="Konrad R."/>
            <person name="Peters M."/>
            <person name="Sting R."/>
            <person name="Sing A."/>
        </authorList>
    </citation>
    <scope>NUCLEOTIDE SEQUENCE [LARGE SCALE GENOMIC DNA]</scope>
    <source>
        <strain evidence="5 6">PO100/5</strain>
    </source>
</reference>
<dbReference type="NCBIfam" id="TIGR01575">
    <property type="entry name" value="rimI"/>
    <property type="match status" value="1"/>
</dbReference>
<dbReference type="EMBL" id="CP021417">
    <property type="protein sequence ID" value="ARU45569.1"/>
    <property type="molecule type" value="Genomic_DNA"/>
</dbReference>
<dbReference type="EC" id="2.3.1.266" evidence="5"/>
<dbReference type="PROSITE" id="PS51186">
    <property type="entry name" value="GNAT"/>
    <property type="match status" value="1"/>
</dbReference>
<keyword evidence="3 5" id="KW-0808">Transferase</keyword>
<keyword evidence="2" id="KW-0963">Cytoplasm</keyword>
<comment type="similarity">
    <text evidence="1">Belongs to the acetyltransferase family. RimI subfamily.</text>
</comment>